<dbReference type="Proteomes" id="UP001549110">
    <property type="component" value="Unassembled WGS sequence"/>
</dbReference>
<dbReference type="RefSeq" id="WP_331929350.1">
    <property type="nucleotide sequence ID" value="NZ_JBEPLU010000001.1"/>
</dbReference>
<name>A0ABV2EFY3_9CAUL</name>
<evidence type="ECO:0000313" key="1">
    <source>
        <dbReference type="EMBL" id="MET3525952.1"/>
    </source>
</evidence>
<proteinExistence type="predicted"/>
<dbReference type="EMBL" id="JBEPLU010000001">
    <property type="protein sequence ID" value="MET3525952.1"/>
    <property type="molecule type" value="Genomic_DNA"/>
</dbReference>
<sequence>MSLPSVSELNQDLGEKFARLALGHVRRPYPFKLDQVLAGDEDVLPPRVLHPIFHGSFDWHSCVHGYWLLARLLRRLPDMPAAEDIRRLFNEMVVPEKVAGELAYLQRPTSAGFERPYGWAWLLMLAAELERHDAPWGAALQPLGVAFANRFKDFLPKATYPIRTGTHYNTAFALTLASDYARQVGDQELATLIEATARRWYLDDAGAQAWEPSGDDFLSPTLIEAECLRQVLPSAGFLPWLSNFLPDIAERRPKALFTPAMVSDRSDGKIAHLDGLNLSRAWCWRSISKALPLTDPARPVALAAADEHLAAGLEHVAGDYMGEHWLATFALLALEA</sequence>
<evidence type="ECO:0008006" key="3">
    <source>
        <dbReference type="Google" id="ProtNLM"/>
    </source>
</evidence>
<comment type="caution">
    <text evidence="1">The sequence shown here is derived from an EMBL/GenBank/DDBJ whole genome shotgun (WGS) entry which is preliminary data.</text>
</comment>
<organism evidence="1 2">
    <name type="scientific">Phenylobacterium koreense</name>
    <dbReference type="NCBI Taxonomy" id="266125"/>
    <lineage>
        <taxon>Bacteria</taxon>
        <taxon>Pseudomonadati</taxon>
        <taxon>Pseudomonadota</taxon>
        <taxon>Alphaproteobacteria</taxon>
        <taxon>Caulobacterales</taxon>
        <taxon>Caulobacteraceae</taxon>
        <taxon>Phenylobacterium</taxon>
    </lineage>
</organism>
<dbReference type="InterPro" id="IPR021365">
    <property type="entry name" value="DUF2891"/>
</dbReference>
<reference evidence="1 2" key="1">
    <citation type="submission" date="2024-06" db="EMBL/GenBank/DDBJ databases">
        <title>Genomic Encyclopedia of Type Strains, Phase IV (KMG-IV): sequencing the most valuable type-strain genomes for metagenomic binning, comparative biology and taxonomic classification.</title>
        <authorList>
            <person name="Goeker M."/>
        </authorList>
    </citation>
    <scope>NUCLEOTIDE SEQUENCE [LARGE SCALE GENOMIC DNA]</scope>
    <source>
        <strain evidence="1 2">DSM 17809</strain>
    </source>
</reference>
<protein>
    <recommendedName>
        <fullName evidence="3">DUF2891 domain-containing protein</fullName>
    </recommendedName>
</protein>
<accession>A0ABV2EFY3</accession>
<dbReference type="Pfam" id="PF11199">
    <property type="entry name" value="DUF2891"/>
    <property type="match status" value="1"/>
</dbReference>
<gene>
    <name evidence="1" type="ORF">ABID41_001047</name>
</gene>
<evidence type="ECO:0000313" key="2">
    <source>
        <dbReference type="Proteomes" id="UP001549110"/>
    </source>
</evidence>
<keyword evidence="2" id="KW-1185">Reference proteome</keyword>